<dbReference type="Pfam" id="PF12833">
    <property type="entry name" value="HTH_18"/>
    <property type="match status" value="1"/>
</dbReference>
<dbReference type="SMART" id="SM00342">
    <property type="entry name" value="HTH_ARAC"/>
    <property type="match status" value="1"/>
</dbReference>
<dbReference type="Gene3D" id="1.10.10.60">
    <property type="entry name" value="Homeodomain-like"/>
    <property type="match status" value="1"/>
</dbReference>
<comment type="caution">
    <text evidence="2">The sequence shown here is derived from an EMBL/GenBank/DDBJ whole genome shotgun (WGS) entry which is preliminary data.</text>
</comment>
<protein>
    <submittedName>
        <fullName evidence="2">AraC family transcriptional regulator</fullName>
    </submittedName>
</protein>
<dbReference type="PROSITE" id="PS01124">
    <property type="entry name" value="HTH_ARAC_FAMILY_2"/>
    <property type="match status" value="1"/>
</dbReference>
<dbReference type="AlphaFoldDB" id="A0A7X1KNJ3"/>
<evidence type="ECO:0000259" key="1">
    <source>
        <dbReference type="PROSITE" id="PS01124"/>
    </source>
</evidence>
<evidence type="ECO:0000313" key="3">
    <source>
        <dbReference type="Proteomes" id="UP000566813"/>
    </source>
</evidence>
<accession>A0A7X1KNJ3</accession>
<dbReference type="InterPro" id="IPR018060">
    <property type="entry name" value="HTH_AraC"/>
</dbReference>
<dbReference type="RefSeq" id="WP_185665793.1">
    <property type="nucleotide sequence ID" value="NZ_JACLAW010000022.1"/>
</dbReference>
<name>A0A7X1KNJ3_9SPHN</name>
<evidence type="ECO:0000313" key="2">
    <source>
        <dbReference type="EMBL" id="MBC2667498.1"/>
    </source>
</evidence>
<dbReference type="GO" id="GO:0003700">
    <property type="term" value="F:DNA-binding transcription factor activity"/>
    <property type="evidence" value="ECO:0007669"/>
    <property type="project" value="InterPro"/>
</dbReference>
<sequence length="296" mass="32304">METGCEVSARFFAPPEALRRYFTTFYLIECTAPDGVRLTDHLHPEWANLRIFSGDCPDAEGLGGDRLSGSPFCATGPSSKAVRFTVGATRMWGIGLLPLGWMGYVGTAADELADAVVDGARHPAFSSFAALAGRLFGPEPDPDGELERIAGHFLARPVPPMPDEDRIVAIHMALVDPDVLTVSDLVARVGIGQRTIERICHRAFGFSPKVLLRRQRFMRSLAQYLLDPSLKWIGALDGHYHDQAQFVRDFHQFMGMSPSAYAALDKPILSAVIKARARFVGRPVQALDTPDGGAAR</sequence>
<feature type="domain" description="HTH araC/xylS-type" evidence="1">
    <location>
        <begin position="165"/>
        <end position="264"/>
    </location>
</feature>
<reference evidence="2 3" key="1">
    <citation type="submission" date="2020-08" db="EMBL/GenBank/DDBJ databases">
        <title>The genome sequence of type strain Novosphingobium flavum NBRC 111647.</title>
        <authorList>
            <person name="Liu Y."/>
        </authorList>
    </citation>
    <scope>NUCLEOTIDE SEQUENCE [LARGE SCALE GENOMIC DNA]</scope>
    <source>
        <strain evidence="2 3">NBRC 111647</strain>
    </source>
</reference>
<dbReference type="GO" id="GO:0043565">
    <property type="term" value="F:sequence-specific DNA binding"/>
    <property type="evidence" value="ECO:0007669"/>
    <property type="project" value="InterPro"/>
</dbReference>
<dbReference type="Proteomes" id="UP000566813">
    <property type="component" value="Unassembled WGS sequence"/>
</dbReference>
<gene>
    <name evidence="2" type="ORF">H7F51_18420</name>
</gene>
<proteinExistence type="predicted"/>
<dbReference type="EMBL" id="JACLAW010000022">
    <property type="protein sequence ID" value="MBC2667498.1"/>
    <property type="molecule type" value="Genomic_DNA"/>
</dbReference>
<organism evidence="2 3">
    <name type="scientific">Novosphingobium flavum</name>
    <dbReference type="NCBI Taxonomy" id="1778672"/>
    <lineage>
        <taxon>Bacteria</taxon>
        <taxon>Pseudomonadati</taxon>
        <taxon>Pseudomonadota</taxon>
        <taxon>Alphaproteobacteria</taxon>
        <taxon>Sphingomonadales</taxon>
        <taxon>Sphingomonadaceae</taxon>
        <taxon>Novosphingobium</taxon>
    </lineage>
</organism>
<keyword evidence="3" id="KW-1185">Reference proteome</keyword>